<sequence>MLFALAAAAALFAPAALAAPQSATARATEAVDPARLVKARNIVEQTMPTEQRDAMFAQMLDAMMANLMSGMMQGNPGLSEVLQEKPAAAAVFADFITRQKTLALEDLKDSAPEMIEAIAGAYAKRFNLAELTEIEAFVRTPTGARFLQSGTQLFSDPGIAAWQAAHFSRAQQRQSSEVRRLLDDLKPILESEDDASGNS</sequence>
<keyword evidence="4" id="KW-1185">Reference proteome</keyword>
<dbReference type="KEGG" id="ssua:FPZ54_12360"/>
<accession>A0A518RH19</accession>
<organism evidence="3 4">
    <name type="scientific">Sphingomonas suaedae</name>
    <dbReference type="NCBI Taxonomy" id="2599297"/>
    <lineage>
        <taxon>Bacteria</taxon>
        <taxon>Pseudomonadati</taxon>
        <taxon>Pseudomonadota</taxon>
        <taxon>Alphaproteobacteria</taxon>
        <taxon>Sphingomonadales</taxon>
        <taxon>Sphingomonadaceae</taxon>
        <taxon>Sphingomonas</taxon>
    </lineage>
</organism>
<dbReference type="Proteomes" id="UP000318055">
    <property type="component" value="Chromosome"/>
</dbReference>
<evidence type="ECO:0000256" key="1">
    <source>
        <dbReference type="SAM" id="SignalP"/>
    </source>
</evidence>
<keyword evidence="1" id="KW-0732">Signal</keyword>
<evidence type="ECO:0000313" key="3">
    <source>
        <dbReference type="EMBL" id="QDX26724.1"/>
    </source>
</evidence>
<gene>
    <name evidence="3" type="ORF">FPZ54_12360</name>
</gene>
<feature type="domain" description="DUF2059" evidence="2">
    <location>
        <begin position="113"/>
        <end position="155"/>
    </location>
</feature>
<dbReference type="Pfam" id="PF09832">
    <property type="entry name" value="DUF2059"/>
    <property type="match status" value="1"/>
</dbReference>
<evidence type="ECO:0000259" key="2">
    <source>
        <dbReference type="Pfam" id="PF09832"/>
    </source>
</evidence>
<dbReference type="EMBL" id="CP042239">
    <property type="protein sequence ID" value="QDX26724.1"/>
    <property type="molecule type" value="Genomic_DNA"/>
</dbReference>
<dbReference type="InterPro" id="IPR018637">
    <property type="entry name" value="DUF2059"/>
</dbReference>
<proteinExistence type="predicted"/>
<name>A0A518RH19_9SPHN</name>
<dbReference type="AlphaFoldDB" id="A0A518RH19"/>
<dbReference type="OrthoDB" id="7409988at2"/>
<reference evidence="3 4" key="1">
    <citation type="submission" date="2019-07" db="EMBL/GenBank/DDBJ databases">
        <title>Sphingomonas alkalisoli sp. nov., isolated from rhizosphere soil of Suaedae salsa.</title>
        <authorList>
            <person name="Zhang H."/>
            <person name="Xu L."/>
            <person name="Zhang J.-X."/>
            <person name="Sun J.-Q."/>
        </authorList>
    </citation>
    <scope>NUCLEOTIDE SEQUENCE [LARGE SCALE GENOMIC DNA]</scope>
    <source>
        <strain evidence="3 4">XS-10</strain>
    </source>
</reference>
<feature type="chain" id="PRO_5021926029" evidence="1">
    <location>
        <begin position="19"/>
        <end position="199"/>
    </location>
</feature>
<protein>
    <submittedName>
        <fullName evidence="3">DUF2059 domain-containing protein</fullName>
    </submittedName>
</protein>
<feature type="signal peptide" evidence="1">
    <location>
        <begin position="1"/>
        <end position="18"/>
    </location>
</feature>
<evidence type="ECO:0000313" key="4">
    <source>
        <dbReference type="Proteomes" id="UP000318055"/>
    </source>
</evidence>